<proteinExistence type="predicted"/>
<evidence type="ECO:0000313" key="3">
    <source>
        <dbReference type="WBParaSite" id="BPAG_0000299901-mRNA-1"/>
    </source>
</evidence>
<evidence type="ECO:0000313" key="1">
    <source>
        <dbReference type="EMBL" id="VDN84155.1"/>
    </source>
</evidence>
<dbReference type="AlphaFoldDB" id="A0A0N4T469"/>
<dbReference type="EMBL" id="UZAD01000628">
    <property type="protein sequence ID" value="VDN84155.1"/>
    <property type="molecule type" value="Genomic_DNA"/>
</dbReference>
<gene>
    <name evidence="1" type="ORF">BPAG_LOCUS2969</name>
</gene>
<dbReference type="WBParaSite" id="BPAG_0000299901-mRNA-1">
    <property type="protein sequence ID" value="BPAG_0000299901-mRNA-1"/>
    <property type="gene ID" value="BPAG_0000299901"/>
</dbReference>
<reference evidence="1 2" key="2">
    <citation type="submission" date="2018-11" db="EMBL/GenBank/DDBJ databases">
        <authorList>
            <consortium name="Pathogen Informatics"/>
        </authorList>
    </citation>
    <scope>NUCLEOTIDE SEQUENCE [LARGE SCALE GENOMIC DNA]</scope>
</reference>
<protein>
    <submittedName>
        <fullName evidence="3">Ovule protein</fullName>
    </submittedName>
</protein>
<evidence type="ECO:0000313" key="2">
    <source>
        <dbReference type="Proteomes" id="UP000278627"/>
    </source>
</evidence>
<accession>A0A0N4T469</accession>
<name>A0A0N4T469_BRUPA</name>
<dbReference type="Proteomes" id="UP000278627">
    <property type="component" value="Unassembled WGS sequence"/>
</dbReference>
<sequence length="71" mass="8273">MSKFVMNPFFQFHTLKVIFSMLNLSKKKPVSLNFKHHRLSLRKISIVCFRTTFASIGIHHELSNVLKDAVL</sequence>
<reference evidence="3" key="1">
    <citation type="submission" date="2017-02" db="UniProtKB">
        <authorList>
            <consortium name="WormBaseParasite"/>
        </authorList>
    </citation>
    <scope>IDENTIFICATION</scope>
</reference>
<keyword evidence="2" id="KW-1185">Reference proteome</keyword>
<organism evidence="3">
    <name type="scientific">Brugia pahangi</name>
    <name type="common">Filarial nematode worm</name>
    <dbReference type="NCBI Taxonomy" id="6280"/>
    <lineage>
        <taxon>Eukaryota</taxon>
        <taxon>Metazoa</taxon>
        <taxon>Ecdysozoa</taxon>
        <taxon>Nematoda</taxon>
        <taxon>Chromadorea</taxon>
        <taxon>Rhabditida</taxon>
        <taxon>Spirurina</taxon>
        <taxon>Spiruromorpha</taxon>
        <taxon>Filarioidea</taxon>
        <taxon>Onchocercidae</taxon>
        <taxon>Brugia</taxon>
    </lineage>
</organism>